<dbReference type="InterPro" id="IPR041916">
    <property type="entry name" value="Anti_sigma_zinc_sf"/>
</dbReference>
<evidence type="ECO:0000256" key="2">
    <source>
        <dbReference type="ARBA" id="ARBA00023163"/>
    </source>
</evidence>
<feature type="domain" description="Putative zinc-finger" evidence="3">
    <location>
        <begin position="20"/>
        <end position="49"/>
    </location>
</feature>
<dbReference type="Gene3D" id="1.10.10.1320">
    <property type="entry name" value="Anti-sigma factor, zinc-finger domain"/>
    <property type="match status" value="1"/>
</dbReference>
<keyword evidence="1" id="KW-0805">Transcription regulation</keyword>
<gene>
    <name evidence="4" type="primary">cseE</name>
    <name evidence="4" type="ordered locus">CRES_1455</name>
</gene>
<evidence type="ECO:0000259" key="3">
    <source>
        <dbReference type="Pfam" id="PF13490"/>
    </source>
</evidence>
<evidence type="ECO:0000256" key="1">
    <source>
        <dbReference type="ARBA" id="ARBA00023015"/>
    </source>
</evidence>
<evidence type="ECO:0000313" key="5">
    <source>
        <dbReference type="Proteomes" id="UP000000492"/>
    </source>
</evidence>
<sequence length="127" mass="14049">MASFFDDFNEELSIDHLSLEAIAALVDNELSAKAEHRAKIHLVHCAQCREEVKAQRAAAERIRGHDVPVHASGSLLEKLARIPEAASAAADQRVAEKDRRTFAADGCRRPETLADRVGLILRKLSQR</sequence>
<dbReference type="HOGENOM" id="CLU_137221_1_0_11"/>
<dbReference type="OrthoDB" id="4425192at2"/>
<dbReference type="eggNOG" id="COG5662">
    <property type="taxonomic scope" value="Bacteria"/>
</dbReference>
<dbReference type="EMBL" id="CP002857">
    <property type="protein sequence ID" value="AEI09809.1"/>
    <property type="molecule type" value="Genomic_DNA"/>
</dbReference>
<protein>
    <submittedName>
        <fullName evidence="4">Anti-sigma factor CseE</fullName>
    </submittedName>
</protein>
<name>F8DZJ0_CORRG</name>
<dbReference type="AlphaFoldDB" id="F8DZJ0"/>
<evidence type="ECO:0000313" key="4">
    <source>
        <dbReference type="EMBL" id="AEI09809.1"/>
    </source>
</evidence>
<dbReference type="RefSeq" id="WP_013888819.1">
    <property type="nucleotide sequence ID" value="NC_015673.1"/>
</dbReference>
<dbReference type="STRING" id="662755.CRES_1455"/>
<dbReference type="KEGG" id="crd:CRES_1455"/>
<reference evidence="4 5" key="1">
    <citation type="journal article" date="2012" name="BMC Genomics">
        <title>Complete genome sequence, lifestyle, and multi-drug resistance of the human pathogen Corynebacterium resistens DSM 45100 isolated from blood samples of a leukemia patient.</title>
        <authorList>
            <person name="Schroder J."/>
            <person name="Maus I."/>
            <person name="Meyer K."/>
            <person name="Wordemann S."/>
            <person name="Blom J."/>
            <person name="Jaenicke S."/>
            <person name="Schneider J."/>
            <person name="Trost E."/>
            <person name="Tauch A."/>
        </authorList>
    </citation>
    <scope>NUCLEOTIDE SEQUENCE [LARGE SCALE GENOMIC DNA]</scope>
    <source>
        <strain evidence="5">DSM 45100 / JCM 12819 / CCUG 50093 / GTC 2026 / SICGH 158</strain>
    </source>
</reference>
<dbReference type="Pfam" id="PF13490">
    <property type="entry name" value="zf-HC2"/>
    <property type="match status" value="1"/>
</dbReference>
<proteinExistence type="predicted"/>
<dbReference type="InterPro" id="IPR027383">
    <property type="entry name" value="Znf_put"/>
</dbReference>
<keyword evidence="2" id="KW-0804">Transcription</keyword>
<dbReference type="Proteomes" id="UP000000492">
    <property type="component" value="Chromosome"/>
</dbReference>
<organism evidence="4 5">
    <name type="scientific">Corynebacterium resistens (strain DSM 45100 / JCM 12819 / GTC 2026 / SICGH 158)</name>
    <dbReference type="NCBI Taxonomy" id="662755"/>
    <lineage>
        <taxon>Bacteria</taxon>
        <taxon>Bacillati</taxon>
        <taxon>Actinomycetota</taxon>
        <taxon>Actinomycetes</taxon>
        <taxon>Mycobacteriales</taxon>
        <taxon>Corynebacteriaceae</taxon>
        <taxon>Corynebacterium</taxon>
    </lineage>
</organism>
<accession>F8DZJ0</accession>
<keyword evidence="5" id="KW-1185">Reference proteome</keyword>